<keyword evidence="4" id="KW-1185">Reference proteome</keyword>
<evidence type="ECO:0000313" key="3">
    <source>
        <dbReference type="EMBL" id="TWH87546.1"/>
    </source>
</evidence>
<organism evidence="3 4">
    <name type="scientific">Sphingobium wenxiniae (strain DSM 21828 / CGMCC 1.7748 / JZ-1)</name>
    <dbReference type="NCBI Taxonomy" id="595605"/>
    <lineage>
        <taxon>Bacteria</taxon>
        <taxon>Pseudomonadati</taxon>
        <taxon>Pseudomonadota</taxon>
        <taxon>Alphaproteobacteria</taxon>
        <taxon>Sphingomonadales</taxon>
        <taxon>Sphingomonadaceae</taxon>
        <taxon>Sphingobium</taxon>
    </lineage>
</organism>
<evidence type="ECO:0000256" key="1">
    <source>
        <dbReference type="ARBA" id="ARBA00023239"/>
    </source>
</evidence>
<sequence length="432" mass="48688">MIMNDMVLISVDDHAVEPREMFERHVPARYRDLAPRNVTVGGKNRWVFEGSFVPMIGMNAVAGRPRHEYGMEASAFSEMREGAYDVHKRIDDMNANGVMGSLCFPSLPGFAGHNFLKYKDREAGLAVVRAYNDWHFEDWCGPYPDRFIPMAIVPLWDGQLAAAEMERMAKRGVHALTFPDNPTAWGLPSIHSPEWDALWKVCADHDVMICCHIGSGGGAPHASDDTPIEAWILSMPISIANSAADWIHSDLWQRYPDLKMTLSEGGIGWIPYFLERADITHERHRDWSNADFGGKMPSQVFREHIVTCFIDETFGVRNVADIGEDMITWECDYPHADTTWPESPEFLWPALKDMPQRIVDKITHQNAMRLYHFDPFVNHTREQSTVGALRRLATHVDTRPSEGVGGARPGDAGRRVTSGDVNRIMAEIATAS</sequence>
<gene>
    <name evidence="3" type="ORF">IQ35_03964</name>
</gene>
<protein>
    <submittedName>
        <fullName evidence="3">Putative TIM-barrel fold metal-dependent hydrolase</fullName>
    </submittedName>
</protein>
<dbReference type="Pfam" id="PF04909">
    <property type="entry name" value="Amidohydro_2"/>
    <property type="match status" value="1"/>
</dbReference>
<dbReference type="Gene3D" id="3.20.20.140">
    <property type="entry name" value="Metal-dependent hydrolases"/>
    <property type="match status" value="1"/>
</dbReference>
<dbReference type="SUPFAM" id="SSF51556">
    <property type="entry name" value="Metallo-dependent hydrolases"/>
    <property type="match status" value="1"/>
</dbReference>
<proteinExistence type="predicted"/>
<accession>A0A562JWN5</accession>
<reference evidence="3 4" key="1">
    <citation type="journal article" date="2015" name="Stand. Genomic Sci.">
        <title>Genomic Encyclopedia of Bacterial and Archaeal Type Strains, Phase III: the genomes of soil and plant-associated and newly described type strains.</title>
        <authorList>
            <person name="Whitman W.B."/>
            <person name="Woyke T."/>
            <person name="Klenk H.P."/>
            <person name="Zhou Y."/>
            <person name="Lilburn T.G."/>
            <person name="Beck B.J."/>
            <person name="De Vos P."/>
            <person name="Vandamme P."/>
            <person name="Eisen J.A."/>
            <person name="Garrity G."/>
            <person name="Hugenholtz P."/>
            <person name="Kyrpides N.C."/>
        </authorList>
    </citation>
    <scope>NUCLEOTIDE SEQUENCE [LARGE SCALE GENOMIC DNA]</scope>
    <source>
        <strain evidence="3 4">CGMCC 1.7748</strain>
    </source>
</reference>
<feature type="domain" description="Amidohydrolase-related" evidence="2">
    <location>
        <begin position="89"/>
        <end position="373"/>
    </location>
</feature>
<name>A0A562JWN5_SPHWJ</name>
<dbReference type="InterPro" id="IPR032465">
    <property type="entry name" value="ACMSD"/>
</dbReference>
<keyword evidence="3" id="KW-0378">Hydrolase</keyword>
<dbReference type="InterPro" id="IPR006680">
    <property type="entry name" value="Amidohydro-rel"/>
</dbReference>
<evidence type="ECO:0000259" key="2">
    <source>
        <dbReference type="Pfam" id="PF04909"/>
    </source>
</evidence>
<keyword evidence="1" id="KW-0456">Lyase</keyword>
<comment type="caution">
    <text evidence="3">The sequence shown here is derived from an EMBL/GenBank/DDBJ whole genome shotgun (WGS) entry which is preliminary data.</text>
</comment>
<dbReference type="Proteomes" id="UP000316624">
    <property type="component" value="Unassembled WGS sequence"/>
</dbReference>
<dbReference type="InterPro" id="IPR032466">
    <property type="entry name" value="Metal_Hydrolase"/>
</dbReference>
<dbReference type="PANTHER" id="PTHR21240:SF28">
    <property type="entry name" value="ISO-OROTATE DECARBOXYLASE (EUROFUNG)"/>
    <property type="match status" value="1"/>
</dbReference>
<dbReference type="AlphaFoldDB" id="A0A562JWN5"/>
<dbReference type="EMBL" id="VLKK01000040">
    <property type="protein sequence ID" value="TWH87546.1"/>
    <property type="molecule type" value="Genomic_DNA"/>
</dbReference>
<dbReference type="GO" id="GO:0016831">
    <property type="term" value="F:carboxy-lyase activity"/>
    <property type="evidence" value="ECO:0007669"/>
    <property type="project" value="InterPro"/>
</dbReference>
<dbReference type="GO" id="GO:0016787">
    <property type="term" value="F:hydrolase activity"/>
    <property type="evidence" value="ECO:0007669"/>
    <property type="project" value="UniProtKB-KW"/>
</dbReference>
<dbReference type="GO" id="GO:0019748">
    <property type="term" value="P:secondary metabolic process"/>
    <property type="evidence" value="ECO:0007669"/>
    <property type="project" value="TreeGrafter"/>
</dbReference>
<evidence type="ECO:0000313" key="4">
    <source>
        <dbReference type="Proteomes" id="UP000316624"/>
    </source>
</evidence>
<dbReference type="GO" id="GO:0005737">
    <property type="term" value="C:cytoplasm"/>
    <property type="evidence" value="ECO:0007669"/>
    <property type="project" value="TreeGrafter"/>
</dbReference>
<dbReference type="RefSeq" id="WP_021246796.1">
    <property type="nucleotide sequence ID" value="NZ_JACIIY010000054.1"/>
</dbReference>
<dbReference type="PANTHER" id="PTHR21240">
    <property type="entry name" value="2-AMINO-3-CARBOXYLMUCONATE-6-SEMIALDEHYDE DECARBOXYLASE"/>
    <property type="match status" value="1"/>
</dbReference>